<dbReference type="SUPFAM" id="SSF55729">
    <property type="entry name" value="Acyl-CoA N-acyltransferases (Nat)"/>
    <property type="match status" value="1"/>
</dbReference>
<dbReference type="HOGENOM" id="CLU_086503_2_0_1"/>
<dbReference type="GeneID" id="19158702"/>
<feature type="compositionally biased region" description="Basic and acidic residues" evidence="1">
    <location>
        <begin position="121"/>
        <end position="132"/>
    </location>
</feature>
<evidence type="ECO:0000259" key="2">
    <source>
        <dbReference type="Pfam" id="PF13508"/>
    </source>
</evidence>
<organism evidence="3 4">
    <name type="scientific">Capronia coronata CBS 617.96</name>
    <dbReference type="NCBI Taxonomy" id="1182541"/>
    <lineage>
        <taxon>Eukaryota</taxon>
        <taxon>Fungi</taxon>
        <taxon>Dikarya</taxon>
        <taxon>Ascomycota</taxon>
        <taxon>Pezizomycotina</taxon>
        <taxon>Eurotiomycetes</taxon>
        <taxon>Chaetothyriomycetidae</taxon>
        <taxon>Chaetothyriales</taxon>
        <taxon>Herpotrichiellaceae</taxon>
        <taxon>Capronia</taxon>
    </lineage>
</organism>
<sequence>MSQGASTTAQSRTWTWTRDGFLISTDPSLIPIPALNKAFASKEMYWASPLPEQAMGEMLANSLSFGLYSPTPLPPRSRTTDTEAGEEGVFSTSGIVDPAETLHEIATSVRTESSARQNQGPDDRPSSSRSDPDPDPESSLIGFARGVTDRVTFFYLTDVYIQPEWQGQGLGKWLISCVQECVEDSMPYLRRTMCIIGHARDSGVQFYGKLMKMEPLQGEAMVLAWKGPGCSF</sequence>
<protein>
    <recommendedName>
        <fullName evidence="2">N-acetyltransferase domain-containing protein</fullName>
    </recommendedName>
</protein>
<dbReference type="STRING" id="1182541.W9Z857"/>
<dbReference type="PANTHER" id="PTHR43233">
    <property type="entry name" value="FAMILY N-ACETYLTRANSFERASE, PUTATIVE (AFU_ORTHOLOGUE AFUA_6G03350)-RELATED"/>
    <property type="match status" value="1"/>
</dbReference>
<dbReference type="EMBL" id="AMWN01000003">
    <property type="protein sequence ID" value="EXJ90709.1"/>
    <property type="molecule type" value="Genomic_DNA"/>
</dbReference>
<proteinExistence type="predicted"/>
<dbReference type="Gene3D" id="3.40.630.30">
    <property type="match status" value="1"/>
</dbReference>
<name>W9Z857_9EURO</name>
<dbReference type="CDD" id="cd04301">
    <property type="entry name" value="NAT_SF"/>
    <property type="match status" value="1"/>
</dbReference>
<feature type="compositionally biased region" description="Polar residues" evidence="1">
    <location>
        <begin position="108"/>
        <end position="120"/>
    </location>
</feature>
<dbReference type="GO" id="GO:0016747">
    <property type="term" value="F:acyltransferase activity, transferring groups other than amino-acyl groups"/>
    <property type="evidence" value="ECO:0007669"/>
    <property type="project" value="InterPro"/>
</dbReference>
<dbReference type="OrthoDB" id="10039976at2759"/>
<feature type="domain" description="N-acetyltransferase" evidence="2">
    <location>
        <begin position="139"/>
        <end position="209"/>
    </location>
</feature>
<dbReference type="Pfam" id="PF13508">
    <property type="entry name" value="Acetyltransf_7"/>
    <property type="match status" value="1"/>
</dbReference>
<comment type="caution">
    <text evidence="3">The sequence shown here is derived from an EMBL/GenBank/DDBJ whole genome shotgun (WGS) entry which is preliminary data.</text>
</comment>
<keyword evidence="4" id="KW-1185">Reference proteome</keyword>
<feature type="region of interest" description="Disordered" evidence="1">
    <location>
        <begin position="108"/>
        <end position="141"/>
    </location>
</feature>
<gene>
    <name evidence="3" type="ORF">A1O1_03813</name>
</gene>
<dbReference type="RefSeq" id="XP_007722903.1">
    <property type="nucleotide sequence ID" value="XM_007724713.1"/>
</dbReference>
<accession>W9Z857</accession>
<dbReference type="Proteomes" id="UP000019484">
    <property type="component" value="Unassembled WGS sequence"/>
</dbReference>
<dbReference type="AlphaFoldDB" id="W9Z857"/>
<dbReference type="InterPro" id="IPR016181">
    <property type="entry name" value="Acyl_CoA_acyltransferase"/>
</dbReference>
<evidence type="ECO:0000313" key="3">
    <source>
        <dbReference type="EMBL" id="EXJ90709.1"/>
    </source>
</evidence>
<dbReference type="InterPro" id="IPR053144">
    <property type="entry name" value="Acetyltransferase_Butenolide"/>
</dbReference>
<evidence type="ECO:0000256" key="1">
    <source>
        <dbReference type="SAM" id="MobiDB-lite"/>
    </source>
</evidence>
<dbReference type="eggNOG" id="ENOG502SYW6">
    <property type="taxonomic scope" value="Eukaryota"/>
</dbReference>
<evidence type="ECO:0000313" key="4">
    <source>
        <dbReference type="Proteomes" id="UP000019484"/>
    </source>
</evidence>
<dbReference type="InterPro" id="IPR000182">
    <property type="entry name" value="GNAT_dom"/>
</dbReference>
<reference evidence="3 4" key="1">
    <citation type="submission" date="2013-03" db="EMBL/GenBank/DDBJ databases">
        <title>The Genome Sequence of Capronia coronata CBS 617.96.</title>
        <authorList>
            <consortium name="The Broad Institute Genomics Platform"/>
            <person name="Cuomo C."/>
            <person name="de Hoog S."/>
            <person name="Gorbushina A."/>
            <person name="Walker B."/>
            <person name="Young S.K."/>
            <person name="Zeng Q."/>
            <person name="Gargeya S."/>
            <person name="Fitzgerald M."/>
            <person name="Haas B."/>
            <person name="Abouelleil A."/>
            <person name="Allen A.W."/>
            <person name="Alvarado L."/>
            <person name="Arachchi H.M."/>
            <person name="Berlin A.M."/>
            <person name="Chapman S.B."/>
            <person name="Gainer-Dewar J."/>
            <person name="Goldberg J."/>
            <person name="Griggs A."/>
            <person name="Gujja S."/>
            <person name="Hansen M."/>
            <person name="Howarth C."/>
            <person name="Imamovic A."/>
            <person name="Ireland A."/>
            <person name="Larimer J."/>
            <person name="McCowan C."/>
            <person name="Murphy C."/>
            <person name="Pearson M."/>
            <person name="Poon T.W."/>
            <person name="Priest M."/>
            <person name="Roberts A."/>
            <person name="Saif S."/>
            <person name="Shea T."/>
            <person name="Sisk P."/>
            <person name="Sykes S."/>
            <person name="Wortman J."/>
            <person name="Nusbaum C."/>
            <person name="Birren B."/>
        </authorList>
    </citation>
    <scope>NUCLEOTIDE SEQUENCE [LARGE SCALE GENOMIC DNA]</scope>
    <source>
        <strain evidence="3 4">CBS 617.96</strain>
    </source>
</reference>
<dbReference type="PANTHER" id="PTHR43233:SF1">
    <property type="entry name" value="FAMILY N-ACETYLTRANSFERASE, PUTATIVE (AFU_ORTHOLOGUE AFUA_6G03350)-RELATED"/>
    <property type="match status" value="1"/>
</dbReference>